<name>A0ACB8CU81_DERSI</name>
<gene>
    <name evidence="1" type="ORF">HPB49_000972</name>
</gene>
<evidence type="ECO:0000313" key="1">
    <source>
        <dbReference type="EMBL" id="KAH7952773.1"/>
    </source>
</evidence>
<proteinExistence type="predicted"/>
<comment type="caution">
    <text evidence="1">The sequence shown here is derived from an EMBL/GenBank/DDBJ whole genome shotgun (WGS) entry which is preliminary data.</text>
</comment>
<dbReference type="Proteomes" id="UP000821865">
    <property type="component" value="Chromosome 4"/>
</dbReference>
<protein>
    <submittedName>
        <fullName evidence="1">Uncharacterized protein</fullName>
    </submittedName>
</protein>
<sequence length="92" mass="9794">MHATLCLIPAYIELTAHARAGKLYVSGGNSGGIVLSSVEEYTVELDSWVLVVSMPGPRSNHRMAVHDDGIYVIGGYSGRRRIAYGASSVTNA</sequence>
<reference evidence="1" key="1">
    <citation type="submission" date="2020-05" db="EMBL/GenBank/DDBJ databases">
        <title>Large-scale comparative analyses of tick genomes elucidate their genetic diversity and vector capacities.</title>
        <authorList>
            <person name="Jia N."/>
            <person name="Wang J."/>
            <person name="Shi W."/>
            <person name="Du L."/>
            <person name="Sun Y."/>
            <person name="Zhan W."/>
            <person name="Jiang J."/>
            <person name="Wang Q."/>
            <person name="Zhang B."/>
            <person name="Ji P."/>
            <person name="Sakyi L.B."/>
            <person name="Cui X."/>
            <person name="Yuan T."/>
            <person name="Jiang B."/>
            <person name="Yang W."/>
            <person name="Lam T.T.-Y."/>
            <person name="Chang Q."/>
            <person name="Ding S."/>
            <person name="Wang X."/>
            <person name="Zhu J."/>
            <person name="Ruan X."/>
            <person name="Zhao L."/>
            <person name="Wei J."/>
            <person name="Que T."/>
            <person name="Du C."/>
            <person name="Cheng J."/>
            <person name="Dai P."/>
            <person name="Han X."/>
            <person name="Huang E."/>
            <person name="Gao Y."/>
            <person name="Liu J."/>
            <person name="Shao H."/>
            <person name="Ye R."/>
            <person name="Li L."/>
            <person name="Wei W."/>
            <person name="Wang X."/>
            <person name="Wang C."/>
            <person name="Yang T."/>
            <person name="Huo Q."/>
            <person name="Li W."/>
            <person name="Guo W."/>
            <person name="Chen H."/>
            <person name="Zhou L."/>
            <person name="Ni X."/>
            <person name="Tian J."/>
            <person name="Zhou Y."/>
            <person name="Sheng Y."/>
            <person name="Liu T."/>
            <person name="Pan Y."/>
            <person name="Xia L."/>
            <person name="Li J."/>
            <person name="Zhao F."/>
            <person name="Cao W."/>
        </authorList>
    </citation>
    <scope>NUCLEOTIDE SEQUENCE</scope>
    <source>
        <strain evidence="1">Dsil-2018</strain>
    </source>
</reference>
<dbReference type="EMBL" id="CM023473">
    <property type="protein sequence ID" value="KAH7952773.1"/>
    <property type="molecule type" value="Genomic_DNA"/>
</dbReference>
<keyword evidence="2" id="KW-1185">Reference proteome</keyword>
<organism evidence="1 2">
    <name type="scientific">Dermacentor silvarum</name>
    <name type="common">Tick</name>
    <dbReference type="NCBI Taxonomy" id="543639"/>
    <lineage>
        <taxon>Eukaryota</taxon>
        <taxon>Metazoa</taxon>
        <taxon>Ecdysozoa</taxon>
        <taxon>Arthropoda</taxon>
        <taxon>Chelicerata</taxon>
        <taxon>Arachnida</taxon>
        <taxon>Acari</taxon>
        <taxon>Parasitiformes</taxon>
        <taxon>Ixodida</taxon>
        <taxon>Ixodoidea</taxon>
        <taxon>Ixodidae</taxon>
        <taxon>Rhipicephalinae</taxon>
        <taxon>Dermacentor</taxon>
    </lineage>
</organism>
<evidence type="ECO:0000313" key="2">
    <source>
        <dbReference type="Proteomes" id="UP000821865"/>
    </source>
</evidence>
<accession>A0ACB8CU81</accession>